<keyword evidence="2" id="KW-1185">Reference proteome</keyword>
<dbReference type="AlphaFoldDB" id="A0AAV2YIS9"/>
<comment type="caution">
    <text evidence="1">The sequence shown here is derived from an EMBL/GenBank/DDBJ whole genome shotgun (WGS) entry which is preliminary data.</text>
</comment>
<dbReference type="EMBL" id="DAKRPA010000277">
    <property type="protein sequence ID" value="DAZ93975.1"/>
    <property type="molecule type" value="Genomic_DNA"/>
</dbReference>
<organism evidence="1 2">
    <name type="scientific">Lagenidium giganteum</name>
    <dbReference type="NCBI Taxonomy" id="4803"/>
    <lineage>
        <taxon>Eukaryota</taxon>
        <taxon>Sar</taxon>
        <taxon>Stramenopiles</taxon>
        <taxon>Oomycota</taxon>
        <taxon>Peronosporomycetes</taxon>
        <taxon>Pythiales</taxon>
        <taxon>Pythiaceae</taxon>
    </lineage>
</organism>
<protein>
    <submittedName>
        <fullName evidence="1">Uncharacterized protein</fullName>
    </submittedName>
</protein>
<evidence type="ECO:0000313" key="1">
    <source>
        <dbReference type="EMBL" id="DAZ93975.1"/>
    </source>
</evidence>
<evidence type="ECO:0000313" key="2">
    <source>
        <dbReference type="Proteomes" id="UP001146120"/>
    </source>
</evidence>
<reference evidence="1" key="1">
    <citation type="submission" date="2022-11" db="EMBL/GenBank/DDBJ databases">
        <authorList>
            <person name="Morgan W.R."/>
            <person name="Tartar A."/>
        </authorList>
    </citation>
    <scope>NUCLEOTIDE SEQUENCE</scope>
    <source>
        <strain evidence="1">ARSEF 373</strain>
    </source>
</reference>
<proteinExistence type="predicted"/>
<dbReference type="Proteomes" id="UP001146120">
    <property type="component" value="Unassembled WGS sequence"/>
</dbReference>
<name>A0AAV2YIS9_9STRA</name>
<accession>A0AAV2YIS9</accession>
<gene>
    <name evidence="1" type="ORF">N0F65_005486</name>
</gene>
<reference evidence="1" key="2">
    <citation type="journal article" date="2023" name="Microbiol Resour">
        <title>Decontamination and Annotation of the Draft Genome Sequence of the Oomycete Lagenidium giganteum ARSEF 373.</title>
        <authorList>
            <person name="Morgan W.R."/>
            <person name="Tartar A."/>
        </authorList>
    </citation>
    <scope>NUCLEOTIDE SEQUENCE</scope>
    <source>
        <strain evidence="1">ARSEF 373</strain>
    </source>
</reference>
<sequence>MLYCRPTFHHQFEFLHDKVLRKGTGKSATAIAFASTVDRSEWIVTWIHVSKTMKTWRCVRLIGDESLMG</sequence>